<accession>A0A0S4INM1</accession>
<feature type="signal peptide" evidence="1">
    <location>
        <begin position="1"/>
        <end position="22"/>
    </location>
</feature>
<dbReference type="AlphaFoldDB" id="A0A0S4INM1"/>
<dbReference type="EMBL" id="CYKH01000210">
    <property type="protein sequence ID" value="CUE90561.1"/>
    <property type="molecule type" value="Genomic_DNA"/>
</dbReference>
<evidence type="ECO:0000313" key="3">
    <source>
        <dbReference type="Proteomes" id="UP000051952"/>
    </source>
</evidence>
<name>A0A0S4INM1_BODSA</name>
<evidence type="ECO:0000313" key="2">
    <source>
        <dbReference type="EMBL" id="CUE90561.1"/>
    </source>
</evidence>
<keyword evidence="1" id="KW-0732">Signal</keyword>
<organism evidence="2 3">
    <name type="scientific">Bodo saltans</name>
    <name type="common">Flagellated protozoan</name>
    <dbReference type="NCBI Taxonomy" id="75058"/>
    <lineage>
        <taxon>Eukaryota</taxon>
        <taxon>Discoba</taxon>
        <taxon>Euglenozoa</taxon>
        <taxon>Kinetoplastea</taxon>
        <taxon>Metakinetoplastina</taxon>
        <taxon>Eubodonida</taxon>
        <taxon>Bodonidae</taxon>
        <taxon>Bodo</taxon>
    </lineage>
</organism>
<dbReference type="VEuPathDB" id="TriTrypDB:BSAL_57265"/>
<feature type="chain" id="PRO_5006621367" description="Membrane-associated protein" evidence="1">
    <location>
        <begin position="23"/>
        <end position="169"/>
    </location>
</feature>
<dbReference type="Proteomes" id="UP000051952">
    <property type="component" value="Unassembled WGS sequence"/>
</dbReference>
<proteinExistence type="predicted"/>
<evidence type="ECO:0000256" key="1">
    <source>
        <dbReference type="SAM" id="SignalP"/>
    </source>
</evidence>
<protein>
    <recommendedName>
        <fullName evidence="4">Membrane-associated protein</fullName>
    </recommendedName>
</protein>
<reference evidence="3" key="1">
    <citation type="submission" date="2015-09" db="EMBL/GenBank/DDBJ databases">
        <authorList>
            <consortium name="Pathogen Informatics"/>
        </authorList>
    </citation>
    <scope>NUCLEOTIDE SEQUENCE [LARGE SCALE GENOMIC DNA]</scope>
    <source>
        <strain evidence="3">Lake Konstanz</strain>
    </source>
</reference>
<sequence length="169" mass="18133">MQVSLAKTLLCTLALAATVAHGAYNISLSVKWITQQGCSNATITNCPGNRLCTDTEFYARALAAGGVVDLNPNDPLQAPYENYKGYNLCLGQGFTDFLVFAGFTETEPSFTLPIGAIAFTQAWFPPGMPIFALGDRLCDSHTPILANGPHCNMDCSYFIPKALYLPPAS</sequence>
<keyword evidence="3" id="KW-1185">Reference proteome</keyword>
<evidence type="ECO:0008006" key="4">
    <source>
        <dbReference type="Google" id="ProtNLM"/>
    </source>
</evidence>
<gene>
    <name evidence="2" type="ORF">BSAL_57265</name>
</gene>